<gene>
    <name evidence="12" type="primary">tolQ</name>
    <name evidence="12" type="ORF">G3M78_00440</name>
</gene>
<dbReference type="GO" id="GO:0005886">
    <property type="term" value="C:plasma membrane"/>
    <property type="evidence" value="ECO:0007669"/>
    <property type="project" value="UniProtKB-SubCell"/>
</dbReference>
<feature type="transmembrane region" description="Helical" evidence="10">
    <location>
        <begin position="25"/>
        <end position="42"/>
    </location>
</feature>
<keyword evidence="8" id="KW-0131">Cell cycle</keyword>
<evidence type="ECO:0000256" key="9">
    <source>
        <dbReference type="RuleBase" id="RU004057"/>
    </source>
</evidence>
<dbReference type="PANTHER" id="PTHR30625:SF3">
    <property type="entry name" value="TOL-PAL SYSTEM PROTEIN TOLQ"/>
    <property type="match status" value="1"/>
</dbReference>
<dbReference type="PANTHER" id="PTHR30625">
    <property type="entry name" value="PROTEIN TOLQ"/>
    <property type="match status" value="1"/>
</dbReference>
<dbReference type="InterPro" id="IPR002898">
    <property type="entry name" value="MotA_ExbB_proton_chnl"/>
</dbReference>
<sequence>MENVIAGTSFGISELVLQSGPVGKAVLVILFLFSILSWAIILQKMMVYKNSRNEDRKFLEKFAASQNLTQVYRYAQELSYSPVARVFLTGYRELYYFQEMTKKAKVDKGQAVVPGVPTVTPLDIKGIGLAMNKAINREIESLSNRLEFLATTGSASPFIGLFGTVWGIMHSFRTIGVKGTASIGGVAPGIAEALIATAAGLVAAIPAVIFFNYLNDKIRLFTSSMDDFSHDFLYLTEKNWSVSPQEMANPDSTR</sequence>
<evidence type="ECO:0000256" key="6">
    <source>
        <dbReference type="ARBA" id="ARBA00022989"/>
    </source>
</evidence>
<dbReference type="Pfam" id="PF01618">
    <property type="entry name" value="MotA_ExbB"/>
    <property type="match status" value="1"/>
</dbReference>
<reference evidence="13" key="1">
    <citation type="submission" date="2020-02" db="EMBL/GenBank/DDBJ databases">
        <title>Genomic and physiological characterization of two novel Nitrospinaceae genera.</title>
        <authorList>
            <person name="Mueller A.J."/>
            <person name="Jung M.-Y."/>
            <person name="Strachan C.R."/>
            <person name="Herbold C.W."/>
            <person name="Kirkegaard R.H."/>
            <person name="Daims H."/>
        </authorList>
    </citation>
    <scope>NUCLEOTIDE SEQUENCE [LARGE SCALE GENOMIC DNA]</scope>
</reference>
<dbReference type="KEGG" id="nva:G3M78_00440"/>
<evidence type="ECO:0000256" key="7">
    <source>
        <dbReference type="ARBA" id="ARBA00023136"/>
    </source>
</evidence>
<evidence type="ECO:0000313" key="13">
    <source>
        <dbReference type="Proteomes" id="UP000594464"/>
    </source>
</evidence>
<name>A0A7T0BZU0_9BACT</name>
<feature type="domain" description="MotA/TolQ/ExbB proton channel" evidence="11">
    <location>
        <begin position="122"/>
        <end position="226"/>
    </location>
</feature>
<keyword evidence="3" id="KW-0997">Cell inner membrane</keyword>
<evidence type="ECO:0000259" key="11">
    <source>
        <dbReference type="Pfam" id="PF01618"/>
    </source>
</evidence>
<dbReference type="InterPro" id="IPR014163">
    <property type="entry name" value="Tol-Pal_TolQ"/>
</dbReference>
<keyword evidence="6 10" id="KW-1133">Transmembrane helix</keyword>
<dbReference type="InterPro" id="IPR050790">
    <property type="entry name" value="ExbB/TolQ_transport"/>
</dbReference>
<evidence type="ECO:0000256" key="1">
    <source>
        <dbReference type="ARBA" id="ARBA00004651"/>
    </source>
</evidence>
<evidence type="ECO:0000313" key="12">
    <source>
        <dbReference type="EMBL" id="QPJ63956.1"/>
    </source>
</evidence>
<evidence type="ECO:0000256" key="10">
    <source>
        <dbReference type="SAM" id="Phobius"/>
    </source>
</evidence>
<dbReference type="AlphaFoldDB" id="A0A7T0BZU0"/>
<keyword evidence="7 10" id="KW-0472">Membrane</keyword>
<accession>A0A7T0BZU0</accession>
<organism evidence="12 13">
    <name type="scientific">Candidatus Nitrohelix vancouverensis</name>
    <dbReference type="NCBI Taxonomy" id="2705534"/>
    <lineage>
        <taxon>Bacteria</taxon>
        <taxon>Pseudomonadati</taxon>
        <taxon>Nitrospinota/Tectimicrobiota group</taxon>
        <taxon>Nitrospinota</taxon>
        <taxon>Nitrospinia</taxon>
        <taxon>Nitrospinales</taxon>
        <taxon>Nitrospinaceae</taxon>
        <taxon>Candidatus Nitrohelix</taxon>
    </lineage>
</organism>
<feature type="transmembrane region" description="Helical" evidence="10">
    <location>
        <begin position="189"/>
        <end position="214"/>
    </location>
</feature>
<comment type="similarity">
    <text evidence="9">Belongs to the exbB/tolQ family.</text>
</comment>
<keyword evidence="9" id="KW-0813">Transport</keyword>
<dbReference type="GO" id="GO:0051301">
    <property type="term" value="P:cell division"/>
    <property type="evidence" value="ECO:0007669"/>
    <property type="project" value="UniProtKB-KW"/>
</dbReference>
<keyword evidence="4" id="KW-0132">Cell division</keyword>
<proteinExistence type="inferred from homology"/>
<evidence type="ECO:0000256" key="4">
    <source>
        <dbReference type="ARBA" id="ARBA00022618"/>
    </source>
</evidence>
<feature type="transmembrane region" description="Helical" evidence="10">
    <location>
        <begin position="146"/>
        <end position="169"/>
    </location>
</feature>
<protein>
    <submittedName>
        <fullName evidence="12">Protein TolQ</fullName>
    </submittedName>
</protein>
<keyword evidence="5 10" id="KW-0812">Transmembrane</keyword>
<evidence type="ECO:0000256" key="5">
    <source>
        <dbReference type="ARBA" id="ARBA00022692"/>
    </source>
</evidence>
<dbReference type="Proteomes" id="UP000594464">
    <property type="component" value="Chromosome"/>
</dbReference>
<keyword evidence="2" id="KW-1003">Cell membrane</keyword>
<dbReference type="GO" id="GO:0017038">
    <property type="term" value="P:protein import"/>
    <property type="evidence" value="ECO:0007669"/>
    <property type="project" value="TreeGrafter"/>
</dbReference>
<dbReference type="GO" id="GO:0043213">
    <property type="term" value="P:bacteriocin transport"/>
    <property type="evidence" value="ECO:0007669"/>
    <property type="project" value="InterPro"/>
</dbReference>
<evidence type="ECO:0000256" key="8">
    <source>
        <dbReference type="ARBA" id="ARBA00023306"/>
    </source>
</evidence>
<comment type="subcellular location">
    <subcellularLocation>
        <location evidence="1">Cell membrane</location>
        <topology evidence="1">Multi-pass membrane protein</topology>
    </subcellularLocation>
    <subcellularLocation>
        <location evidence="9">Membrane</location>
        <topology evidence="9">Multi-pass membrane protein</topology>
    </subcellularLocation>
</comment>
<evidence type="ECO:0000256" key="3">
    <source>
        <dbReference type="ARBA" id="ARBA00022519"/>
    </source>
</evidence>
<keyword evidence="9" id="KW-0653">Protein transport</keyword>
<dbReference type="EMBL" id="CP048620">
    <property type="protein sequence ID" value="QPJ63956.1"/>
    <property type="molecule type" value="Genomic_DNA"/>
</dbReference>
<evidence type="ECO:0000256" key="2">
    <source>
        <dbReference type="ARBA" id="ARBA00022475"/>
    </source>
</evidence>
<dbReference type="NCBIfam" id="TIGR02796">
    <property type="entry name" value="tolQ"/>
    <property type="match status" value="1"/>
</dbReference>